<reference evidence="2" key="1">
    <citation type="submission" date="2025-08" db="UniProtKB">
        <authorList>
            <consortium name="RefSeq"/>
        </authorList>
    </citation>
    <scope>IDENTIFICATION</scope>
</reference>
<evidence type="ECO:0000313" key="1">
    <source>
        <dbReference type="Proteomes" id="UP001652625"/>
    </source>
</evidence>
<dbReference type="Proteomes" id="UP001652625">
    <property type="component" value="Chromosome 14"/>
</dbReference>
<evidence type="ECO:0000313" key="2">
    <source>
        <dbReference type="RefSeq" id="XP_065673753.1"/>
    </source>
</evidence>
<protein>
    <submittedName>
        <fullName evidence="2">Uncharacterized protein LOC136090778</fullName>
    </submittedName>
</protein>
<proteinExistence type="predicted"/>
<dbReference type="GeneID" id="136090778"/>
<organism evidence="1 2">
    <name type="scientific">Hydra vulgaris</name>
    <name type="common">Hydra</name>
    <name type="synonym">Hydra attenuata</name>
    <dbReference type="NCBI Taxonomy" id="6087"/>
    <lineage>
        <taxon>Eukaryota</taxon>
        <taxon>Metazoa</taxon>
        <taxon>Cnidaria</taxon>
        <taxon>Hydrozoa</taxon>
        <taxon>Hydroidolina</taxon>
        <taxon>Anthoathecata</taxon>
        <taxon>Aplanulata</taxon>
        <taxon>Hydridae</taxon>
        <taxon>Hydra</taxon>
    </lineage>
</organism>
<name>A0ABM4DH02_HYDVU</name>
<dbReference type="RefSeq" id="XP_065673753.1">
    <property type="nucleotide sequence ID" value="XM_065817681.1"/>
</dbReference>
<gene>
    <name evidence="2" type="primary">LOC136090778</name>
</gene>
<accession>A0ABM4DH02</accession>
<keyword evidence="1" id="KW-1185">Reference proteome</keyword>
<sequence length="117" mass="13552">MLKSVYIMSNFYFTGLQPPKKYYIKHKTNIKGGLREIDIQLAKDMCSIGIETTPGFKMCPSCRRAVVKKKDVWSPYRTTMVNDFLVQLFFDEGIEITQEKEVLNTNFDKLDISAVKN</sequence>